<reference evidence="2 3" key="1">
    <citation type="submission" date="2019-02" db="EMBL/GenBank/DDBJ databases">
        <title>Deep-cultivation of Planctomycetes and their phenomic and genomic characterization uncovers novel biology.</title>
        <authorList>
            <person name="Wiegand S."/>
            <person name="Jogler M."/>
            <person name="Boedeker C."/>
            <person name="Pinto D."/>
            <person name="Vollmers J."/>
            <person name="Rivas-Marin E."/>
            <person name="Kohn T."/>
            <person name="Peeters S.H."/>
            <person name="Heuer A."/>
            <person name="Rast P."/>
            <person name="Oberbeckmann S."/>
            <person name="Bunk B."/>
            <person name="Jeske O."/>
            <person name="Meyerdierks A."/>
            <person name="Storesund J.E."/>
            <person name="Kallscheuer N."/>
            <person name="Luecker S."/>
            <person name="Lage O.M."/>
            <person name="Pohl T."/>
            <person name="Merkel B.J."/>
            <person name="Hornburger P."/>
            <person name="Mueller R.-W."/>
            <person name="Bruemmer F."/>
            <person name="Labrenz M."/>
            <person name="Spormann A.M."/>
            <person name="Op Den Camp H."/>
            <person name="Overmann J."/>
            <person name="Amann R."/>
            <person name="Jetten M.S.M."/>
            <person name="Mascher T."/>
            <person name="Medema M.H."/>
            <person name="Devos D.P."/>
            <person name="Kaster A.-K."/>
            <person name="Ovreas L."/>
            <person name="Rohde M."/>
            <person name="Galperin M.Y."/>
            <person name="Jogler C."/>
        </authorList>
    </citation>
    <scope>NUCLEOTIDE SEQUENCE [LARGE SCALE GENOMIC DNA]</scope>
    <source>
        <strain evidence="2 3">Pan14r</strain>
    </source>
</reference>
<comment type="caution">
    <text evidence="2">The sequence shown here is derived from an EMBL/GenBank/DDBJ whole genome shotgun (WGS) entry which is preliminary data.</text>
</comment>
<evidence type="ECO:0000313" key="3">
    <source>
        <dbReference type="Proteomes" id="UP000317238"/>
    </source>
</evidence>
<accession>A0A5C5YBH6</accession>
<name>A0A5C5YBH6_9PLAN</name>
<evidence type="ECO:0000313" key="2">
    <source>
        <dbReference type="EMBL" id="TWT72193.1"/>
    </source>
</evidence>
<dbReference type="AlphaFoldDB" id="A0A5C5YBH6"/>
<protein>
    <recommendedName>
        <fullName evidence="4">4Fe-4S ferredoxin-type domain-containing protein</fullName>
    </recommendedName>
</protein>
<dbReference type="EMBL" id="SJPL01000001">
    <property type="protein sequence ID" value="TWT72193.1"/>
    <property type="molecule type" value="Genomic_DNA"/>
</dbReference>
<evidence type="ECO:0008006" key="4">
    <source>
        <dbReference type="Google" id="ProtNLM"/>
    </source>
</evidence>
<proteinExistence type="predicted"/>
<organism evidence="2 3">
    <name type="scientific">Crateriforma conspicua</name>
    <dbReference type="NCBI Taxonomy" id="2527996"/>
    <lineage>
        <taxon>Bacteria</taxon>
        <taxon>Pseudomonadati</taxon>
        <taxon>Planctomycetota</taxon>
        <taxon>Planctomycetia</taxon>
        <taxon>Planctomycetales</taxon>
        <taxon>Planctomycetaceae</taxon>
        <taxon>Crateriforma</taxon>
    </lineage>
</organism>
<sequence length="148" mass="15828" precursor="true">MIERLLHLCLILIVLACPALDRCCCAATVDGALAFGIESDAPAGAAFACNRCCGCDADPAVELVDKTGDPQPLDCPGDCHDCICHGALLPDAVVASTRPTDLFQFIVRNDVLDHPIMPCKRRLRRSIDDVGPSIGGKDRLLLQCTLRL</sequence>
<keyword evidence="3" id="KW-1185">Reference proteome</keyword>
<feature type="chain" id="PRO_5022716371" description="4Fe-4S ferredoxin-type domain-containing protein" evidence="1">
    <location>
        <begin position="22"/>
        <end position="148"/>
    </location>
</feature>
<feature type="signal peptide" evidence="1">
    <location>
        <begin position="1"/>
        <end position="21"/>
    </location>
</feature>
<gene>
    <name evidence="2" type="ORF">Pan14r_45110</name>
</gene>
<keyword evidence="1" id="KW-0732">Signal</keyword>
<evidence type="ECO:0000256" key="1">
    <source>
        <dbReference type="SAM" id="SignalP"/>
    </source>
</evidence>
<dbReference type="PROSITE" id="PS51257">
    <property type="entry name" value="PROKAR_LIPOPROTEIN"/>
    <property type="match status" value="1"/>
</dbReference>
<dbReference type="OrthoDB" id="289204at2"/>
<dbReference type="RefSeq" id="WP_146440211.1">
    <property type="nucleotide sequence ID" value="NZ_SJPL01000001.1"/>
</dbReference>
<dbReference type="Proteomes" id="UP000317238">
    <property type="component" value="Unassembled WGS sequence"/>
</dbReference>